<evidence type="ECO:0000313" key="4">
    <source>
        <dbReference type="Proteomes" id="UP000807716"/>
    </source>
</evidence>
<proteinExistence type="inferred from homology"/>
<feature type="region of interest" description="Disordered" evidence="2">
    <location>
        <begin position="177"/>
        <end position="196"/>
    </location>
</feature>
<accession>A0A9P6UCT6</accession>
<dbReference type="Gene3D" id="1.25.40.10">
    <property type="entry name" value="Tetratricopeptide repeat domain"/>
    <property type="match status" value="4"/>
</dbReference>
<feature type="region of interest" description="Disordered" evidence="2">
    <location>
        <begin position="753"/>
        <end position="790"/>
    </location>
</feature>
<dbReference type="InterPro" id="IPR011990">
    <property type="entry name" value="TPR-like_helical_dom_sf"/>
</dbReference>
<feature type="compositionally biased region" description="Low complexity" evidence="2">
    <location>
        <begin position="753"/>
        <end position="763"/>
    </location>
</feature>
<dbReference type="PANTHER" id="PTHR11102">
    <property type="entry name" value="SEL-1-LIKE PROTEIN"/>
    <property type="match status" value="1"/>
</dbReference>
<dbReference type="InterPro" id="IPR050767">
    <property type="entry name" value="Sel1_AlgK"/>
</dbReference>
<dbReference type="OrthoDB" id="10548806at2759"/>
<feature type="compositionally biased region" description="Basic residues" evidence="2">
    <location>
        <begin position="679"/>
        <end position="692"/>
    </location>
</feature>
<dbReference type="InterPro" id="IPR006597">
    <property type="entry name" value="Sel1-like"/>
</dbReference>
<organism evidence="3 4">
    <name type="scientific">Actinomortierella ambigua</name>
    <dbReference type="NCBI Taxonomy" id="1343610"/>
    <lineage>
        <taxon>Eukaryota</taxon>
        <taxon>Fungi</taxon>
        <taxon>Fungi incertae sedis</taxon>
        <taxon>Mucoromycota</taxon>
        <taxon>Mortierellomycotina</taxon>
        <taxon>Mortierellomycetes</taxon>
        <taxon>Mortierellales</taxon>
        <taxon>Mortierellaceae</taxon>
        <taxon>Actinomortierella</taxon>
    </lineage>
</organism>
<dbReference type="Proteomes" id="UP000807716">
    <property type="component" value="Unassembled WGS sequence"/>
</dbReference>
<dbReference type="EMBL" id="JAAAJB010000017">
    <property type="protein sequence ID" value="KAG0269818.1"/>
    <property type="molecule type" value="Genomic_DNA"/>
</dbReference>
<evidence type="ECO:0000256" key="1">
    <source>
        <dbReference type="ARBA" id="ARBA00038101"/>
    </source>
</evidence>
<protein>
    <submittedName>
        <fullName evidence="3">Uncharacterized protein</fullName>
    </submittedName>
</protein>
<evidence type="ECO:0000313" key="3">
    <source>
        <dbReference type="EMBL" id="KAG0269818.1"/>
    </source>
</evidence>
<dbReference type="PANTHER" id="PTHR11102:SF160">
    <property type="entry name" value="ERAD-ASSOCIATED E3 UBIQUITIN-PROTEIN LIGASE COMPONENT HRD3"/>
    <property type="match status" value="1"/>
</dbReference>
<gene>
    <name evidence="3" type="ORF">DFQ27_001938</name>
</gene>
<feature type="compositionally biased region" description="Low complexity" evidence="2">
    <location>
        <begin position="693"/>
        <end position="708"/>
    </location>
</feature>
<reference evidence="3" key="1">
    <citation type="journal article" date="2020" name="Fungal Divers.">
        <title>Resolving the Mortierellaceae phylogeny through synthesis of multi-gene phylogenetics and phylogenomics.</title>
        <authorList>
            <person name="Vandepol N."/>
            <person name="Liber J."/>
            <person name="Desiro A."/>
            <person name="Na H."/>
            <person name="Kennedy M."/>
            <person name="Barry K."/>
            <person name="Grigoriev I.V."/>
            <person name="Miller A.N."/>
            <person name="O'Donnell K."/>
            <person name="Stajich J.E."/>
            <person name="Bonito G."/>
        </authorList>
    </citation>
    <scope>NUCLEOTIDE SEQUENCE</scope>
    <source>
        <strain evidence="3">BC1065</strain>
    </source>
</reference>
<name>A0A9P6UCT6_9FUNG</name>
<comment type="caution">
    <text evidence="3">The sequence shown here is derived from an EMBL/GenBank/DDBJ whole genome shotgun (WGS) entry which is preliminary data.</text>
</comment>
<keyword evidence="4" id="KW-1185">Reference proteome</keyword>
<feature type="region of interest" description="Disordered" evidence="2">
    <location>
        <begin position="462"/>
        <end position="482"/>
    </location>
</feature>
<evidence type="ECO:0000256" key="2">
    <source>
        <dbReference type="SAM" id="MobiDB-lite"/>
    </source>
</evidence>
<dbReference type="Pfam" id="PF08238">
    <property type="entry name" value="Sel1"/>
    <property type="match status" value="12"/>
</dbReference>
<comment type="similarity">
    <text evidence="1">Belongs to the sel-1 family.</text>
</comment>
<dbReference type="SMART" id="SM00671">
    <property type="entry name" value="SEL1"/>
    <property type="match status" value="9"/>
</dbReference>
<sequence length="790" mass="87227">MEVCEMTTLLQAAEHDNDVEAQVRLSQLYEQSTSIALSDHQRERLSFEWCHRAAQQGHLQAQVHLGNLYYRGIGTPQNYTCACYWYRQAAEAGDRVAQHCLGMMLKEGKGVEEEEVVCCEDDEMTTDTNTTTATTTNTATTTTMNLTTNTNMTTNTNGTTTATTTTTKAVRYSDCSSAEAGPWEEKDHGEATAETEVNGRAQIVDEVEVEARANAAAVIWIRRSAEQGFAIAQHELGRMYEEGKIGMEAKTKVIDDQQQQRQQDDDNDTLAVHWYRRAADQHFGPAMTSLGLMFQRGRGGLRRDPVRAMDLFRRAADLGFPGAQFHLSIIDKDHEGGGAASGRSTVVERNEAEAVRWLRCAAERGLREAQTRLGVMYKTGQGVTHNDKLAAYWYHRSAVQGCVVAQTNLGLMYRDGHGLEQNDLEAATWFFRAAQQGSTVAQAHLGKLHESVGHCRNTTGCDSVSNSSNSNSHGSDRIHSSNDSIIIDNNNVQQSHVEAAQGLARAQFHLGWRYQTAKGGVDQDSVEAVAWYQRATDQGCLEAMHHGGQGVEQDKEQGMRPVCQAADVGDACTRFHVGMLVEQERGGGGVPLQDHNAETTSAAAATVWYLRAAYRPGHSCWDAQTSLGTLWKHGLDSLSQSNEEAVAWVLQAPERGNDAAQGGLGGMYLQGRGADAQQHHHHQHHHQQHQHQQHQQQQQQQQLQQQQQQKQQPCEEGVAVAWFQRAAAPRKQPLLYAESCWQDVSANCWRSSIPSSAPSMSRPGGFQRGGSDQVHGGPERGQEVFPSWSM</sequence>
<dbReference type="SUPFAM" id="SSF81901">
    <property type="entry name" value="HCP-like"/>
    <property type="match status" value="4"/>
</dbReference>
<feature type="region of interest" description="Disordered" evidence="2">
    <location>
        <begin position="657"/>
        <end position="708"/>
    </location>
</feature>
<feature type="compositionally biased region" description="Low complexity" evidence="2">
    <location>
        <begin position="463"/>
        <end position="472"/>
    </location>
</feature>
<dbReference type="AlphaFoldDB" id="A0A9P6UCT6"/>